<name>A0A8M1KRD1_CLUHA</name>
<protein>
    <submittedName>
        <fullName evidence="3">Uncharacterized protein LOC122133810</fullName>
    </submittedName>
</protein>
<dbReference type="GO" id="GO:0005829">
    <property type="term" value="C:cytosol"/>
    <property type="evidence" value="ECO:0007669"/>
    <property type="project" value="GOC"/>
</dbReference>
<feature type="transmembrane region" description="Helical" evidence="1">
    <location>
        <begin position="149"/>
        <end position="172"/>
    </location>
</feature>
<keyword evidence="1" id="KW-1133">Transmembrane helix</keyword>
<evidence type="ECO:0000313" key="2">
    <source>
        <dbReference type="Proteomes" id="UP000515152"/>
    </source>
</evidence>
<dbReference type="Proteomes" id="UP000515152">
    <property type="component" value="Chromosome 19"/>
</dbReference>
<evidence type="ECO:0000313" key="3">
    <source>
        <dbReference type="RefSeq" id="XP_042566616.1"/>
    </source>
</evidence>
<dbReference type="GO" id="GO:0016020">
    <property type="term" value="C:membrane"/>
    <property type="evidence" value="ECO:0007669"/>
    <property type="project" value="TreeGrafter"/>
</dbReference>
<dbReference type="GO" id="GO:0042147">
    <property type="term" value="P:retrograde transport, endosome to Golgi"/>
    <property type="evidence" value="ECO:0007669"/>
    <property type="project" value="InterPro"/>
</dbReference>
<evidence type="ECO:0000256" key="1">
    <source>
        <dbReference type="SAM" id="Phobius"/>
    </source>
</evidence>
<dbReference type="OrthoDB" id="204784at2759"/>
<dbReference type="GO" id="GO:0005783">
    <property type="term" value="C:endoplasmic reticulum"/>
    <property type="evidence" value="ECO:0007669"/>
    <property type="project" value="TreeGrafter"/>
</dbReference>
<keyword evidence="1" id="KW-0812">Transmembrane</keyword>
<dbReference type="InterPro" id="IPR045176">
    <property type="entry name" value="Got1"/>
</dbReference>
<gene>
    <name evidence="3" type="primary">LOC122133810</name>
</gene>
<dbReference type="PANTHER" id="PTHR21493">
    <property type="entry name" value="CGI-141-RELATED/LIPASE CONTAINING PROTEIN"/>
    <property type="match status" value="1"/>
</dbReference>
<dbReference type="RefSeq" id="XP_042566616.1">
    <property type="nucleotide sequence ID" value="XM_042710682.1"/>
</dbReference>
<dbReference type="GO" id="GO:0006888">
    <property type="term" value="P:endoplasmic reticulum to Golgi vesicle-mediated transport"/>
    <property type="evidence" value="ECO:0007669"/>
    <property type="project" value="InterPro"/>
</dbReference>
<organism evidence="2 3">
    <name type="scientific">Clupea harengus</name>
    <name type="common">Atlantic herring</name>
    <dbReference type="NCBI Taxonomy" id="7950"/>
    <lineage>
        <taxon>Eukaryota</taxon>
        <taxon>Metazoa</taxon>
        <taxon>Chordata</taxon>
        <taxon>Craniata</taxon>
        <taxon>Vertebrata</taxon>
        <taxon>Euteleostomi</taxon>
        <taxon>Actinopterygii</taxon>
        <taxon>Neopterygii</taxon>
        <taxon>Teleostei</taxon>
        <taxon>Clupei</taxon>
        <taxon>Clupeiformes</taxon>
        <taxon>Clupeoidei</taxon>
        <taxon>Clupeidae</taxon>
        <taxon>Clupea</taxon>
    </lineage>
</organism>
<proteinExistence type="predicted"/>
<dbReference type="KEGG" id="char:122133810"/>
<feature type="transmembrane region" description="Helical" evidence="1">
    <location>
        <begin position="125"/>
        <end position="143"/>
    </location>
</feature>
<keyword evidence="1" id="KW-0472">Membrane</keyword>
<dbReference type="PANTHER" id="PTHR21493:SF79">
    <property type="entry name" value="VESICLE TRANSPORT PROTEIN GOT1B"/>
    <property type="match status" value="1"/>
</dbReference>
<feature type="transmembrane region" description="Helical" evidence="1">
    <location>
        <begin position="184"/>
        <end position="211"/>
    </location>
</feature>
<dbReference type="AlphaFoldDB" id="A0A8M1KRD1"/>
<accession>A0A8M1KRD1</accession>
<sequence>MRKWNRTGEVQVEATVPVEGSGCEVPDPSGQGQCISESADGQIREALPVPGVHVILGNILAGARVWPSGPAPPVRSIEPIEANKQGDWVTEVPKDCTAGVTGAKSRAQSGRGSNRISGLKCEKKSGLIGWCVFCHFFGIFLSGDKVFRAIGNVLFTTQLSLVIVVKCTFRFFFQEHTGRTTSFFLGAVFGVVIGWPIVGVDFKIFGFMLLYSGFTPHVKGRSIVHGLMRGRTLGMGCAGMGLAC</sequence>
<reference evidence="3" key="1">
    <citation type="submission" date="2025-08" db="UniProtKB">
        <authorList>
            <consortium name="RefSeq"/>
        </authorList>
    </citation>
    <scope>IDENTIFICATION</scope>
</reference>
<keyword evidence="2" id="KW-1185">Reference proteome</keyword>
<dbReference type="GeneID" id="122133810"/>